<dbReference type="EMBL" id="AGSI01000015">
    <property type="protein sequence ID" value="EIE20495.1"/>
    <property type="molecule type" value="Genomic_DNA"/>
</dbReference>
<accession>I0YQ26</accession>
<keyword evidence="1" id="KW-1133">Transmembrane helix</keyword>
<proteinExistence type="predicted"/>
<evidence type="ECO:0000313" key="2">
    <source>
        <dbReference type="EMBL" id="EIE20495.1"/>
    </source>
</evidence>
<gene>
    <name evidence="2" type="ORF">COCSUDRAFT_54336</name>
</gene>
<feature type="transmembrane region" description="Helical" evidence="1">
    <location>
        <begin position="107"/>
        <end position="129"/>
    </location>
</feature>
<keyword evidence="1" id="KW-0812">Transmembrane</keyword>
<dbReference type="KEGG" id="csl:COCSUDRAFT_54336"/>
<feature type="transmembrane region" description="Helical" evidence="1">
    <location>
        <begin position="141"/>
        <end position="162"/>
    </location>
</feature>
<dbReference type="AlphaFoldDB" id="I0YQ26"/>
<comment type="caution">
    <text evidence="2">The sequence shown here is derived from an EMBL/GenBank/DDBJ whole genome shotgun (WGS) entry which is preliminary data.</text>
</comment>
<dbReference type="RefSeq" id="XP_005645039.1">
    <property type="nucleotide sequence ID" value="XM_005644982.1"/>
</dbReference>
<feature type="transmembrane region" description="Helical" evidence="1">
    <location>
        <begin position="65"/>
        <end position="87"/>
    </location>
</feature>
<keyword evidence="1" id="KW-0472">Membrane</keyword>
<keyword evidence="3" id="KW-1185">Reference proteome</keyword>
<sequence>METKALKVRLPLLWFDRLLRRHGPLLPLPVFAIRIATDVAALVNSGQRLDSPQGSRLRHHLAEAGVVYVGITLVRIFVYGLHCAGVYRLLSRAGAVSAVPIQLMSDHIFLGASVVAILSAELVLLRCSLRQAHCPIHVKTMARAGLTAAVALLALTCGDMHFTARFFHERTETFLGAVLGLLAFQIPITWWLLYGFTVA</sequence>
<dbReference type="eggNOG" id="ENOG502SVZ6">
    <property type="taxonomic scope" value="Eukaryota"/>
</dbReference>
<organism evidence="2 3">
    <name type="scientific">Coccomyxa subellipsoidea (strain C-169)</name>
    <name type="common">Green microalga</name>
    <dbReference type="NCBI Taxonomy" id="574566"/>
    <lineage>
        <taxon>Eukaryota</taxon>
        <taxon>Viridiplantae</taxon>
        <taxon>Chlorophyta</taxon>
        <taxon>core chlorophytes</taxon>
        <taxon>Trebouxiophyceae</taxon>
        <taxon>Trebouxiophyceae incertae sedis</taxon>
        <taxon>Coccomyxaceae</taxon>
        <taxon>Coccomyxa</taxon>
        <taxon>Coccomyxa subellipsoidea</taxon>
    </lineage>
</organism>
<reference evidence="2 3" key="1">
    <citation type="journal article" date="2012" name="Genome Biol.">
        <title>The genome of the polar eukaryotic microalga coccomyxa subellipsoidea reveals traits of cold adaptation.</title>
        <authorList>
            <person name="Blanc G."/>
            <person name="Agarkova I."/>
            <person name="Grimwood J."/>
            <person name="Kuo A."/>
            <person name="Brueggeman A."/>
            <person name="Dunigan D."/>
            <person name="Gurnon J."/>
            <person name="Ladunga I."/>
            <person name="Lindquist E."/>
            <person name="Lucas S."/>
            <person name="Pangilinan J."/>
            <person name="Proschold T."/>
            <person name="Salamov A."/>
            <person name="Schmutz J."/>
            <person name="Weeks D."/>
            <person name="Yamada T."/>
            <person name="Claverie J.M."/>
            <person name="Grigoriev I."/>
            <person name="Van Etten J."/>
            <person name="Lomsadze A."/>
            <person name="Borodovsky M."/>
        </authorList>
    </citation>
    <scope>NUCLEOTIDE SEQUENCE [LARGE SCALE GENOMIC DNA]</scope>
    <source>
        <strain evidence="2 3">C-169</strain>
    </source>
</reference>
<protein>
    <submittedName>
        <fullName evidence="2">Uncharacterized protein</fullName>
    </submittedName>
</protein>
<feature type="transmembrane region" description="Helical" evidence="1">
    <location>
        <begin position="174"/>
        <end position="194"/>
    </location>
</feature>
<evidence type="ECO:0000313" key="3">
    <source>
        <dbReference type="Proteomes" id="UP000007264"/>
    </source>
</evidence>
<evidence type="ECO:0000256" key="1">
    <source>
        <dbReference type="SAM" id="Phobius"/>
    </source>
</evidence>
<dbReference type="GeneID" id="17038471"/>
<dbReference type="OrthoDB" id="549831at2759"/>
<dbReference type="Proteomes" id="UP000007264">
    <property type="component" value="Unassembled WGS sequence"/>
</dbReference>
<name>I0YQ26_COCSC</name>